<evidence type="ECO:0000313" key="3">
    <source>
        <dbReference type="EMBL" id="CAJ1371409.1"/>
    </source>
</evidence>
<accession>A0AA36HN41</accession>
<dbReference type="Proteomes" id="UP001178507">
    <property type="component" value="Unassembled WGS sequence"/>
</dbReference>
<comment type="caution">
    <text evidence="3">The sequence shown here is derived from an EMBL/GenBank/DDBJ whole genome shotgun (WGS) entry which is preliminary data.</text>
</comment>
<feature type="compositionally biased region" description="Low complexity" evidence="1">
    <location>
        <begin position="216"/>
        <end position="230"/>
    </location>
</feature>
<dbReference type="EMBL" id="CAUJNA010000075">
    <property type="protein sequence ID" value="CAJ1371409.1"/>
    <property type="molecule type" value="Genomic_DNA"/>
</dbReference>
<evidence type="ECO:0000256" key="2">
    <source>
        <dbReference type="SAM" id="Phobius"/>
    </source>
</evidence>
<keyword evidence="2" id="KW-1133">Transmembrane helix</keyword>
<proteinExistence type="predicted"/>
<feature type="transmembrane region" description="Helical" evidence="2">
    <location>
        <begin position="166"/>
        <end position="188"/>
    </location>
</feature>
<keyword evidence="2" id="KW-0812">Transmembrane</keyword>
<gene>
    <name evidence="3" type="ORF">EVOR1521_LOCUS1718</name>
</gene>
<keyword evidence="2" id="KW-0472">Membrane</keyword>
<evidence type="ECO:0000313" key="4">
    <source>
        <dbReference type="Proteomes" id="UP001178507"/>
    </source>
</evidence>
<feature type="region of interest" description="Disordered" evidence="1">
    <location>
        <begin position="198"/>
        <end position="290"/>
    </location>
</feature>
<evidence type="ECO:0008006" key="5">
    <source>
        <dbReference type="Google" id="ProtNLM"/>
    </source>
</evidence>
<feature type="compositionally biased region" description="Gly residues" evidence="1">
    <location>
        <begin position="241"/>
        <end position="250"/>
    </location>
</feature>
<keyword evidence="4" id="KW-1185">Reference proteome</keyword>
<reference evidence="3" key="1">
    <citation type="submission" date="2023-08" db="EMBL/GenBank/DDBJ databases">
        <authorList>
            <person name="Chen Y."/>
            <person name="Shah S."/>
            <person name="Dougan E. K."/>
            <person name="Thang M."/>
            <person name="Chan C."/>
        </authorList>
    </citation>
    <scope>NUCLEOTIDE SEQUENCE</scope>
</reference>
<organism evidence="3 4">
    <name type="scientific">Effrenium voratum</name>
    <dbReference type="NCBI Taxonomy" id="2562239"/>
    <lineage>
        <taxon>Eukaryota</taxon>
        <taxon>Sar</taxon>
        <taxon>Alveolata</taxon>
        <taxon>Dinophyceae</taxon>
        <taxon>Suessiales</taxon>
        <taxon>Symbiodiniaceae</taxon>
        <taxon>Effrenium</taxon>
    </lineage>
</organism>
<evidence type="ECO:0000256" key="1">
    <source>
        <dbReference type="SAM" id="MobiDB-lite"/>
    </source>
</evidence>
<protein>
    <recommendedName>
        <fullName evidence="5">Apple domain-containing protein</fullName>
    </recommendedName>
</protein>
<dbReference type="AlphaFoldDB" id="A0AA36HN41"/>
<name>A0AA36HN41_9DINO</name>
<sequence length="290" mass="31361">MPPLRPDLDFRVFSLGVRLRSACSTARHGWGFVHVYKSLVGMKINKLYNFGLYAEGSQELSISRCRDWCYSSMGCQYWQYSKNDGCSADAPSLSTSHDKDPTNMVDYPLTSSSVTTGTPEAASVIAGEYLVHYCPPESNQVASSPSPAPLPGGFYQETKENSGPSVPVMVIALLLILAAIGALGYYWMNHKSSRKVSSHARLAEEDDDDDYSPKMASSAQGQYASSAYQQPPSPPRQPAYGGYGQGGYGQGAQAPTMNFQGQSPMPLLNQGAPYGSARGQPYPGHNARLM</sequence>